<feature type="region of interest" description="Disordered" evidence="5">
    <location>
        <begin position="301"/>
        <end position="322"/>
    </location>
</feature>
<protein>
    <submittedName>
        <fullName evidence="7">Putative flagellar protein FliS</fullName>
    </submittedName>
</protein>
<evidence type="ECO:0000256" key="1">
    <source>
        <dbReference type="ARBA" id="ARBA00022490"/>
    </source>
</evidence>
<evidence type="ECO:0000313" key="7">
    <source>
        <dbReference type="EMBL" id="KJH45712.1"/>
    </source>
</evidence>
<dbReference type="InterPro" id="IPR056532">
    <property type="entry name" value="KIF21A/B_hel_2"/>
</dbReference>
<evidence type="ECO:0000256" key="2">
    <source>
        <dbReference type="ARBA" id="ARBA00022701"/>
    </source>
</evidence>
<keyword evidence="7" id="KW-0966">Cell projection</keyword>
<keyword evidence="3 4" id="KW-0175">Coiled coil</keyword>
<keyword evidence="2" id="KW-0493">Microtubule</keyword>
<reference evidence="8" key="2">
    <citation type="journal article" date="2016" name="Sci. Rep.">
        <title>Dictyocaulus viviparus genome, variome and transcriptome elucidate lungworm biology and support future intervention.</title>
        <authorList>
            <person name="McNulty S.N."/>
            <person name="Strube C."/>
            <person name="Rosa B.A."/>
            <person name="Martin J.C."/>
            <person name="Tyagi R."/>
            <person name="Choi Y.J."/>
            <person name="Wang Q."/>
            <person name="Hallsworth Pepin K."/>
            <person name="Zhang X."/>
            <person name="Ozersky P."/>
            <person name="Wilson R.K."/>
            <person name="Sternberg P.W."/>
            <person name="Gasser R.B."/>
            <person name="Mitreva M."/>
        </authorList>
    </citation>
    <scope>NUCLEOTIDE SEQUENCE [LARGE SCALE GENOMIC DNA]</scope>
    <source>
        <strain evidence="8">HannoverDv2000</strain>
    </source>
</reference>
<dbReference type="STRING" id="29172.A0A0D8XPQ6"/>
<dbReference type="AlphaFoldDB" id="A0A0D8XPQ6"/>
<dbReference type="InterPro" id="IPR027640">
    <property type="entry name" value="Kinesin-like_fam"/>
</dbReference>
<dbReference type="PANTHER" id="PTHR47969:SF28">
    <property type="entry name" value="KINESIN-LIKE PROTEIN KIF21B"/>
    <property type="match status" value="1"/>
</dbReference>
<feature type="domain" description="KIF21A/B second helical" evidence="6">
    <location>
        <begin position="328"/>
        <end position="423"/>
    </location>
</feature>
<evidence type="ECO:0000313" key="8">
    <source>
        <dbReference type="Proteomes" id="UP000053766"/>
    </source>
</evidence>
<proteinExistence type="predicted"/>
<feature type="coiled-coil region" evidence="4">
    <location>
        <begin position="83"/>
        <end position="239"/>
    </location>
</feature>
<dbReference type="Pfam" id="PF23203">
    <property type="entry name" value="KIF21A"/>
    <property type="match status" value="1"/>
</dbReference>
<evidence type="ECO:0000256" key="4">
    <source>
        <dbReference type="SAM" id="Coils"/>
    </source>
</evidence>
<dbReference type="GO" id="GO:0005874">
    <property type="term" value="C:microtubule"/>
    <property type="evidence" value="ECO:0007669"/>
    <property type="project" value="UniProtKB-KW"/>
</dbReference>
<evidence type="ECO:0000259" key="6">
    <source>
        <dbReference type="Pfam" id="PF23203"/>
    </source>
</evidence>
<accession>A0A0D8XPQ6</accession>
<dbReference type="EMBL" id="KN716391">
    <property type="protein sequence ID" value="KJH45712.1"/>
    <property type="molecule type" value="Genomic_DNA"/>
</dbReference>
<dbReference type="OrthoDB" id="3176171at2759"/>
<keyword evidence="7" id="KW-0282">Flagellum</keyword>
<keyword evidence="8" id="KW-1185">Reference proteome</keyword>
<dbReference type="GO" id="GO:0007018">
    <property type="term" value="P:microtubule-based movement"/>
    <property type="evidence" value="ECO:0007669"/>
    <property type="project" value="InterPro"/>
</dbReference>
<reference evidence="7 8" key="1">
    <citation type="submission" date="2013-11" db="EMBL/GenBank/DDBJ databases">
        <title>Draft genome of the bovine lungworm Dictyocaulus viviparus.</title>
        <authorList>
            <person name="Mitreva M."/>
        </authorList>
    </citation>
    <scope>NUCLEOTIDE SEQUENCE [LARGE SCALE GENOMIC DNA]</scope>
    <source>
        <strain evidence="7 8">HannoverDv2000</strain>
    </source>
</reference>
<evidence type="ECO:0000256" key="3">
    <source>
        <dbReference type="ARBA" id="ARBA00023054"/>
    </source>
</evidence>
<sequence>MLLMWILRRRTVPVMMQTTWMMMTTTTKKSTMMGHLMKIVKACCHHICRDALYSLYGHLFFSTESETKILENLVLGAALRDNLADLQTEINIKERLIAELERSDRHLAEVRLSYERKLTELSARIKRMEAERDKVVMEAESKRTGKASEEQAKRIREEYERKLTEMRNEFRKLQMVEREHKRMQVDLMKKIKEEMKKAQQQHNSNAKRLAAMDKEARRRENIIRKLENKDRQREQFMKRTNEEINRLRSAQKDQFKLLFFPSYYNQVVAANLRITGAPSTAALLWISRLFIQSRRHAAPLKTSFHSTPSRLSRPSNNSRAQPPAEIVFSPRQAKMKWSFIERKINRLVTQKQTVLKMEEELGRLLEERIRLIDEITSLESRFMATSEVNEREVVAEQIDGCQQKLKYVQDQITETQTAIVDMDGPDKIFF</sequence>
<feature type="coiled-coil region" evidence="4">
    <location>
        <begin position="347"/>
        <end position="381"/>
    </location>
</feature>
<dbReference type="GO" id="GO:0051231">
    <property type="term" value="P:spindle elongation"/>
    <property type="evidence" value="ECO:0007669"/>
    <property type="project" value="TreeGrafter"/>
</dbReference>
<dbReference type="Proteomes" id="UP000053766">
    <property type="component" value="Unassembled WGS sequence"/>
</dbReference>
<dbReference type="Pfam" id="PF25764">
    <property type="entry name" value="KIF21A_4th"/>
    <property type="match status" value="1"/>
</dbReference>
<evidence type="ECO:0000256" key="5">
    <source>
        <dbReference type="SAM" id="MobiDB-lite"/>
    </source>
</evidence>
<dbReference type="PANTHER" id="PTHR47969">
    <property type="entry name" value="CHROMOSOME-ASSOCIATED KINESIN KIF4A-RELATED"/>
    <property type="match status" value="1"/>
</dbReference>
<dbReference type="GO" id="GO:0005875">
    <property type="term" value="C:microtubule associated complex"/>
    <property type="evidence" value="ECO:0007669"/>
    <property type="project" value="TreeGrafter"/>
</dbReference>
<organism evidence="7 8">
    <name type="scientific">Dictyocaulus viviparus</name>
    <name type="common">Bovine lungworm</name>
    <dbReference type="NCBI Taxonomy" id="29172"/>
    <lineage>
        <taxon>Eukaryota</taxon>
        <taxon>Metazoa</taxon>
        <taxon>Ecdysozoa</taxon>
        <taxon>Nematoda</taxon>
        <taxon>Chromadorea</taxon>
        <taxon>Rhabditida</taxon>
        <taxon>Rhabditina</taxon>
        <taxon>Rhabditomorpha</taxon>
        <taxon>Strongyloidea</taxon>
        <taxon>Metastrongylidae</taxon>
        <taxon>Dictyocaulus</taxon>
    </lineage>
</organism>
<dbReference type="GO" id="GO:0007052">
    <property type="term" value="P:mitotic spindle organization"/>
    <property type="evidence" value="ECO:0007669"/>
    <property type="project" value="TreeGrafter"/>
</dbReference>
<name>A0A0D8XPQ6_DICVI</name>
<feature type="compositionally biased region" description="Low complexity" evidence="5">
    <location>
        <begin position="306"/>
        <end position="319"/>
    </location>
</feature>
<dbReference type="GO" id="GO:0003777">
    <property type="term" value="F:microtubule motor activity"/>
    <property type="evidence" value="ECO:0007669"/>
    <property type="project" value="InterPro"/>
</dbReference>
<gene>
    <name evidence="7" type="ORF">DICVIV_08246</name>
</gene>
<keyword evidence="1" id="KW-0963">Cytoplasm</keyword>
<keyword evidence="7" id="KW-0969">Cilium</keyword>